<feature type="non-terminal residue" evidence="2">
    <location>
        <position position="1"/>
    </location>
</feature>
<dbReference type="AlphaFoldDB" id="A0AAD8EQX6"/>
<organism evidence="2 3">
    <name type="scientific">Diploptera punctata</name>
    <name type="common">Pacific beetle cockroach</name>
    <dbReference type="NCBI Taxonomy" id="6984"/>
    <lineage>
        <taxon>Eukaryota</taxon>
        <taxon>Metazoa</taxon>
        <taxon>Ecdysozoa</taxon>
        <taxon>Arthropoda</taxon>
        <taxon>Hexapoda</taxon>
        <taxon>Insecta</taxon>
        <taxon>Pterygota</taxon>
        <taxon>Neoptera</taxon>
        <taxon>Polyneoptera</taxon>
        <taxon>Dictyoptera</taxon>
        <taxon>Blattodea</taxon>
        <taxon>Blaberoidea</taxon>
        <taxon>Blaberidae</taxon>
        <taxon>Diplopterinae</taxon>
        <taxon>Diploptera</taxon>
    </lineage>
</organism>
<gene>
    <name evidence="2" type="ORF">L9F63_010379</name>
</gene>
<sequence length="110" mass="12948">LEAKTESVRSLQSNVNDLNTSLVTSMKKLEEKQAQLQELQAEITKLKCRLDFSEGYRGATCDEVCTLQREASRLKSEIRRLMMIQEKATSEVREYLSIPESWWWDDFWQI</sequence>
<protein>
    <submittedName>
        <fullName evidence="2">Uncharacterized protein</fullName>
    </submittedName>
</protein>
<proteinExistence type="predicted"/>
<dbReference type="Proteomes" id="UP001233999">
    <property type="component" value="Unassembled WGS sequence"/>
</dbReference>
<keyword evidence="1" id="KW-0175">Coiled coil</keyword>
<reference evidence="2" key="2">
    <citation type="submission" date="2023-05" db="EMBL/GenBank/DDBJ databases">
        <authorList>
            <person name="Fouks B."/>
        </authorList>
    </citation>
    <scope>NUCLEOTIDE SEQUENCE</scope>
    <source>
        <strain evidence="2">Stay&amp;Tobe</strain>
        <tissue evidence="2">Testes</tissue>
    </source>
</reference>
<keyword evidence="3" id="KW-1185">Reference proteome</keyword>
<comment type="caution">
    <text evidence="2">The sequence shown here is derived from an EMBL/GenBank/DDBJ whole genome shotgun (WGS) entry which is preliminary data.</text>
</comment>
<accession>A0AAD8EQX6</accession>
<evidence type="ECO:0000313" key="2">
    <source>
        <dbReference type="EMBL" id="KAJ9599111.1"/>
    </source>
</evidence>
<reference evidence="2" key="1">
    <citation type="journal article" date="2023" name="IScience">
        <title>Live-bearing cockroach genome reveals convergent evolutionary mechanisms linked to viviparity in insects and beyond.</title>
        <authorList>
            <person name="Fouks B."/>
            <person name="Harrison M.C."/>
            <person name="Mikhailova A.A."/>
            <person name="Marchal E."/>
            <person name="English S."/>
            <person name="Carruthers M."/>
            <person name="Jennings E.C."/>
            <person name="Chiamaka E.L."/>
            <person name="Frigard R.A."/>
            <person name="Pippel M."/>
            <person name="Attardo G.M."/>
            <person name="Benoit J.B."/>
            <person name="Bornberg-Bauer E."/>
            <person name="Tobe S.S."/>
        </authorList>
    </citation>
    <scope>NUCLEOTIDE SEQUENCE</scope>
    <source>
        <strain evidence="2">Stay&amp;Tobe</strain>
    </source>
</reference>
<feature type="coiled-coil region" evidence="1">
    <location>
        <begin position="19"/>
        <end position="49"/>
    </location>
</feature>
<name>A0AAD8EQX6_DIPPU</name>
<dbReference type="SUPFAM" id="SSF58100">
    <property type="entry name" value="Bacterial hemolysins"/>
    <property type="match status" value="1"/>
</dbReference>
<evidence type="ECO:0000256" key="1">
    <source>
        <dbReference type="SAM" id="Coils"/>
    </source>
</evidence>
<dbReference type="EMBL" id="JASPKZ010000831">
    <property type="protein sequence ID" value="KAJ9599111.1"/>
    <property type="molecule type" value="Genomic_DNA"/>
</dbReference>
<evidence type="ECO:0000313" key="3">
    <source>
        <dbReference type="Proteomes" id="UP001233999"/>
    </source>
</evidence>